<evidence type="ECO:0000313" key="3">
    <source>
        <dbReference type="Proteomes" id="UP000017548"/>
    </source>
</evidence>
<feature type="transmembrane region" description="Helical" evidence="1">
    <location>
        <begin position="210"/>
        <end position="233"/>
    </location>
</feature>
<dbReference type="PANTHER" id="PTHR30199:SF0">
    <property type="entry name" value="INNER MEMBRANE PROTEIN YDCO"/>
    <property type="match status" value="1"/>
</dbReference>
<sequence>MIKAKVGVGMMWREALGLSKISAGFIAVLVGYSSSAVIILQAADAVGATSAQMSSWLWALGVGMGLTSIGLSLYYKNPVLTAWSTPGAALMVSSLAGLSIHEAVGAFLISSLLITLCGLAGWMDKLIRIMPPSVAAAMLAGVLLQFGLGLFQAMQTQLSLILLMLLVFIVLKPFAARYIMLLTLVAGIGMSYQLDLLQLDKLELQFAAPVWIAPTFSIASVVGVALPLFVVTMASQNMPGVAALHGHGYRPPISPLITVTGLMGVLFAPFGGFAFNLSAITAAICMGKEADPNPATRYWAAVWGGVFYLITGLLGATVVGLFAAFPKELVLAIAGLALLGTIGNSLTAALADNDEREVAVITFLVTASGVSILGIGSAFWGLLLGFLMHYWHKHRVLTTAKQAKA</sequence>
<keyword evidence="1" id="KW-0812">Transmembrane</keyword>
<name>A0ABN0PJD3_9GAMM</name>
<comment type="caution">
    <text evidence="2">The sequence shown here is derived from an EMBL/GenBank/DDBJ whole genome shotgun (WGS) entry which is preliminary data.</text>
</comment>
<feature type="transmembrane region" description="Helical" evidence="1">
    <location>
        <begin position="21"/>
        <end position="43"/>
    </location>
</feature>
<feature type="transmembrane region" description="Helical" evidence="1">
    <location>
        <begin position="160"/>
        <end position="189"/>
    </location>
</feature>
<gene>
    <name evidence="2" type="ORF">SHD_3311</name>
</gene>
<keyword evidence="3" id="KW-1185">Reference proteome</keyword>
<feature type="transmembrane region" description="Helical" evidence="1">
    <location>
        <begin position="134"/>
        <end position="154"/>
    </location>
</feature>
<feature type="transmembrane region" description="Helical" evidence="1">
    <location>
        <begin position="80"/>
        <end position="98"/>
    </location>
</feature>
<dbReference type="NCBIfam" id="TIGR00843">
    <property type="entry name" value="benE"/>
    <property type="match status" value="1"/>
</dbReference>
<feature type="transmembrane region" description="Helical" evidence="1">
    <location>
        <begin position="253"/>
        <end position="286"/>
    </location>
</feature>
<dbReference type="PANTHER" id="PTHR30199">
    <property type="entry name" value="MFS FAMILY TRANSPORTER, PREDICTED SUBSTRATE BENZOATE"/>
    <property type="match status" value="1"/>
</dbReference>
<evidence type="ECO:0000256" key="1">
    <source>
        <dbReference type="SAM" id="Phobius"/>
    </source>
</evidence>
<dbReference type="EMBL" id="AXZL01000073">
    <property type="protein sequence ID" value="ESE40182.1"/>
    <property type="molecule type" value="Genomic_DNA"/>
</dbReference>
<keyword evidence="1" id="KW-1133">Transmembrane helix</keyword>
<feature type="transmembrane region" description="Helical" evidence="1">
    <location>
        <begin position="298"/>
        <end position="323"/>
    </location>
</feature>
<organism evidence="2 3">
    <name type="scientific">Shewanella decolorationis S12</name>
    <dbReference type="NCBI Taxonomy" id="1353536"/>
    <lineage>
        <taxon>Bacteria</taxon>
        <taxon>Pseudomonadati</taxon>
        <taxon>Pseudomonadota</taxon>
        <taxon>Gammaproteobacteria</taxon>
        <taxon>Alteromonadales</taxon>
        <taxon>Shewanellaceae</taxon>
        <taxon>Shewanella</taxon>
    </lineage>
</organism>
<protein>
    <submittedName>
        <fullName evidence="2">Benzoate transporter</fullName>
    </submittedName>
</protein>
<dbReference type="InterPro" id="IPR004711">
    <property type="entry name" value="Benzoate_Transporter"/>
</dbReference>
<evidence type="ECO:0000313" key="2">
    <source>
        <dbReference type="EMBL" id="ESE40182.1"/>
    </source>
</evidence>
<dbReference type="Proteomes" id="UP000017548">
    <property type="component" value="Unassembled WGS sequence"/>
</dbReference>
<accession>A0ABN0PJD3</accession>
<proteinExistence type="predicted"/>
<reference evidence="2 3" key="1">
    <citation type="journal article" date="2013" name="Genome Announc.">
        <title>Draft Genome Sequence of Shewanella decolorationis S12, a Dye-Degrading Bacterium Isolated from a Wastewater Treatment Plant.</title>
        <authorList>
            <person name="Xu M."/>
            <person name="Fang Y."/>
            <person name="Liu J."/>
            <person name="Chen X."/>
            <person name="Sun G."/>
            <person name="Guo J."/>
            <person name="Hua Z."/>
            <person name="Tu Q."/>
            <person name="Wu L."/>
            <person name="Zhou J."/>
            <person name="Liu X."/>
        </authorList>
    </citation>
    <scope>NUCLEOTIDE SEQUENCE [LARGE SCALE GENOMIC DNA]</scope>
    <source>
        <strain evidence="2 3">S12</strain>
    </source>
</reference>
<feature type="transmembrane region" description="Helical" evidence="1">
    <location>
        <begin position="329"/>
        <end position="351"/>
    </location>
</feature>
<feature type="transmembrane region" description="Helical" evidence="1">
    <location>
        <begin position="358"/>
        <end position="391"/>
    </location>
</feature>
<feature type="transmembrane region" description="Helical" evidence="1">
    <location>
        <begin position="55"/>
        <end position="75"/>
    </location>
</feature>
<dbReference type="Pfam" id="PF03594">
    <property type="entry name" value="BenE"/>
    <property type="match status" value="1"/>
</dbReference>
<keyword evidence="1" id="KW-0472">Membrane</keyword>